<proteinExistence type="predicted"/>
<reference evidence="3" key="1">
    <citation type="journal article" date="2013" name="New Phytol.">
        <title>Comparative genomic and transcriptomic analyses reveal the hemibiotrophic stage shift of Colletotrichum fungi.</title>
        <authorList>
            <person name="Gan P."/>
            <person name="Ikeda K."/>
            <person name="Irieda H."/>
            <person name="Narusaka M."/>
            <person name="O'Connell R.J."/>
            <person name="Narusaka Y."/>
            <person name="Takano Y."/>
            <person name="Kubo Y."/>
            <person name="Shirasu K."/>
        </authorList>
    </citation>
    <scope>NUCLEOTIDE SEQUENCE [LARGE SCALE GENOMIC DNA]</scope>
    <source>
        <strain evidence="3">104-T / ATCC 96160 / CBS 514.97 / LARS 414 / MAFF 240422</strain>
    </source>
</reference>
<gene>
    <name evidence="2" type="ORF">Cob_v001485</name>
</gene>
<evidence type="ECO:0000256" key="1">
    <source>
        <dbReference type="SAM" id="MobiDB-lite"/>
    </source>
</evidence>
<evidence type="ECO:0000313" key="3">
    <source>
        <dbReference type="Proteomes" id="UP000014480"/>
    </source>
</evidence>
<sequence>MSGTSRFDSGDLLSSPPNHFTKPAGKREAPVMKAEKYVDRGAQRAIPCSPCVYRLIANPEAELCMDQEDSSYGYGCAQCADGGVVCSGPLEDSALPAYHVLLTAVQALNACHEDENEAALRHAFSLAGRDMGGALMNGSRFSSADRTWALPISAGGPLATGSRLFAVR</sequence>
<protein>
    <submittedName>
        <fullName evidence="2">Uncharacterized protein</fullName>
    </submittedName>
</protein>
<feature type="region of interest" description="Disordered" evidence="1">
    <location>
        <begin position="1"/>
        <end position="27"/>
    </location>
</feature>
<name>A0A484G5T1_COLOR</name>
<dbReference type="Proteomes" id="UP000014480">
    <property type="component" value="Unassembled WGS sequence"/>
</dbReference>
<keyword evidence="3" id="KW-1185">Reference proteome</keyword>
<comment type="caution">
    <text evidence="2">The sequence shown here is derived from an EMBL/GenBank/DDBJ whole genome shotgun (WGS) entry which is preliminary data.</text>
</comment>
<evidence type="ECO:0000313" key="2">
    <source>
        <dbReference type="EMBL" id="TDZ25194.1"/>
    </source>
</evidence>
<dbReference type="EMBL" id="AMCV02000002">
    <property type="protein sequence ID" value="TDZ25194.1"/>
    <property type="molecule type" value="Genomic_DNA"/>
</dbReference>
<accession>A0A484G5T1</accession>
<reference evidence="3" key="2">
    <citation type="journal article" date="2019" name="Mol. Plant Microbe Interact.">
        <title>Genome sequence resources for four phytopathogenic fungi from the Colletotrichum orbiculare species complex.</title>
        <authorList>
            <person name="Gan P."/>
            <person name="Tsushima A."/>
            <person name="Narusaka M."/>
            <person name="Narusaka Y."/>
            <person name="Takano Y."/>
            <person name="Kubo Y."/>
            <person name="Shirasu K."/>
        </authorList>
    </citation>
    <scope>GENOME REANNOTATION</scope>
    <source>
        <strain evidence="3">104-T / ATCC 96160 / CBS 514.97 / LARS 414 / MAFF 240422</strain>
    </source>
</reference>
<organism evidence="2 3">
    <name type="scientific">Colletotrichum orbiculare (strain 104-T / ATCC 96160 / CBS 514.97 / LARS 414 / MAFF 240422)</name>
    <name type="common">Cucumber anthracnose fungus</name>
    <name type="synonym">Colletotrichum lagenarium</name>
    <dbReference type="NCBI Taxonomy" id="1213857"/>
    <lineage>
        <taxon>Eukaryota</taxon>
        <taxon>Fungi</taxon>
        <taxon>Dikarya</taxon>
        <taxon>Ascomycota</taxon>
        <taxon>Pezizomycotina</taxon>
        <taxon>Sordariomycetes</taxon>
        <taxon>Hypocreomycetidae</taxon>
        <taxon>Glomerellales</taxon>
        <taxon>Glomerellaceae</taxon>
        <taxon>Colletotrichum</taxon>
        <taxon>Colletotrichum orbiculare species complex</taxon>
    </lineage>
</organism>
<dbReference type="AlphaFoldDB" id="A0A484G5T1"/>